<evidence type="ECO:0000256" key="1">
    <source>
        <dbReference type="SAM" id="Coils"/>
    </source>
</evidence>
<name>A0AAR5QFI9_DENPD</name>
<reference evidence="4" key="1">
    <citation type="journal article" date="2013" name="Genome Biol.">
        <title>Draft genome of the mountain pine beetle, Dendroctonus ponderosae Hopkins, a major forest pest.</title>
        <authorList>
            <person name="Keeling C.I."/>
            <person name="Yuen M.M."/>
            <person name="Liao N.Y."/>
            <person name="Docking T.R."/>
            <person name="Chan S.K."/>
            <person name="Taylor G.A."/>
            <person name="Palmquist D.L."/>
            <person name="Jackman S.D."/>
            <person name="Nguyen A."/>
            <person name="Li M."/>
            <person name="Henderson H."/>
            <person name="Janes J.K."/>
            <person name="Zhao Y."/>
            <person name="Pandoh P."/>
            <person name="Moore R."/>
            <person name="Sperling F.A."/>
            <person name="Huber D.P."/>
            <person name="Birol I."/>
            <person name="Jones S.J."/>
            <person name="Bohlmann J."/>
        </authorList>
    </citation>
    <scope>NUCLEOTIDE SEQUENCE</scope>
</reference>
<dbReference type="GeneID" id="109545613"/>
<dbReference type="RefSeq" id="XP_019771955.1">
    <property type="nucleotide sequence ID" value="XM_019916396.2"/>
</dbReference>
<dbReference type="Proteomes" id="UP000019118">
    <property type="component" value="Unassembled WGS sequence"/>
</dbReference>
<dbReference type="RefSeq" id="XP_048522584.1">
    <property type="nucleotide sequence ID" value="XM_048666627.1"/>
</dbReference>
<feature type="compositionally biased region" description="Basic and acidic residues" evidence="2">
    <location>
        <begin position="260"/>
        <end position="271"/>
    </location>
</feature>
<feature type="coiled-coil region" evidence="1">
    <location>
        <begin position="4"/>
        <end position="31"/>
    </location>
</feature>
<dbReference type="EnsemblMetazoa" id="XM_019916397.1">
    <property type="protein sequence ID" value="XP_019771956.1"/>
    <property type="gene ID" value="LOC109545613"/>
</dbReference>
<dbReference type="KEGG" id="dpa:109545613"/>
<feature type="region of interest" description="Disordered" evidence="2">
    <location>
        <begin position="242"/>
        <end position="271"/>
    </location>
</feature>
<reference evidence="3" key="2">
    <citation type="submission" date="2024-08" db="UniProtKB">
        <authorList>
            <consortium name="EnsemblMetazoa"/>
        </authorList>
    </citation>
    <scope>IDENTIFICATION</scope>
</reference>
<dbReference type="AlphaFoldDB" id="A0AAR5QFI9"/>
<keyword evidence="1" id="KW-0175">Coiled coil</keyword>
<keyword evidence="4" id="KW-1185">Reference proteome</keyword>
<proteinExistence type="predicted"/>
<feature type="region of interest" description="Disordered" evidence="2">
    <location>
        <begin position="348"/>
        <end position="373"/>
    </location>
</feature>
<evidence type="ECO:0000313" key="3">
    <source>
        <dbReference type="EnsemblMetazoa" id="XP_019771956.1"/>
    </source>
</evidence>
<sequence length="373" mass="43362">MSEEQQLAVEIKALKEQIENLKAAISALQGDTEKKEVAIAKIAREKEKITMELLKQQRSNKNLLQQLEDERKFYYQEKETYCQEMNQFKKLKQALSGTSMASKSEPSVEQYKKEMAKVKHTLNQTLEANYNLSIKFLRMKNTKTCLKTELKTMQLEHEKLLNDYKTKIHNLSQELDDLIQERLSTPISCSSKKYLHLVKQNSCLVYENLCLQLEVDNLHLKFEKLRLNKTRSETNNRLKYIKHETSRSKSASKQQKKVRIKEERPEKLERDISNLPSTSHAHEQIQKIFERHQLPGIPDIKIIDSKSHISSVQPQKVAGYLQRDLRKTSEKPNSRLALFQISSSSSKTSTNHTLVRVRSSPEIAPNGSKYNIH</sequence>
<evidence type="ECO:0000313" key="4">
    <source>
        <dbReference type="Proteomes" id="UP000019118"/>
    </source>
</evidence>
<evidence type="ECO:0000256" key="2">
    <source>
        <dbReference type="SAM" id="MobiDB-lite"/>
    </source>
</evidence>
<protein>
    <submittedName>
        <fullName evidence="3">Uncharacterized protein</fullName>
    </submittedName>
</protein>
<dbReference type="GeneID" id="125502291"/>
<dbReference type="EnsemblMetazoa" id="XM_019916396.1">
    <property type="protein sequence ID" value="XP_019771955.1"/>
    <property type="gene ID" value="LOC109545613"/>
</dbReference>
<feature type="coiled-coil region" evidence="1">
    <location>
        <begin position="108"/>
        <end position="181"/>
    </location>
</feature>
<organism evidence="3 4">
    <name type="scientific">Dendroctonus ponderosae</name>
    <name type="common">Mountain pine beetle</name>
    <dbReference type="NCBI Taxonomy" id="77166"/>
    <lineage>
        <taxon>Eukaryota</taxon>
        <taxon>Metazoa</taxon>
        <taxon>Ecdysozoa</taxon>
        <taxon>Arthropoda</taxon>
        <taxon>Hexapoda</taxon>
        <taxon>Insecta</taxon>
        <taxon>Pterygota</taxon>
        <taxon>Neoptera</taxon>
        <taxon>Endopterygota</taxon>
        <taxon>Coleoptera</taxon>
        <taxon>Polyphaga</taxon>
        <taxon>Cucujiformia</taxon>
        <taxon>Curculionidae</taxon>
        <taxon>Scolytinae</taxon>
        <taxon>Dendroctonus</taxon>
    </lineage>
</organism>
<accession>A0AAR5QFI9</accession>